<evidence type="ECO:0008006" key="11">
    <source>
        <dbReference type="Google" id="ProtNLM"/>
    </source>
</evidence>
<evidence type="ECO:0000256" key="6">
    <source>
        <dbReference type="SAM" id="MobiDB-lite"/>
    </source>
</evidence>
<dbReference type="Pfam" id="PF05383">
    <property type="entry name" value="La"/>
    <property type="match status" value="1"/>
</dbReference>
<dbReference type="Gene3D" id="3.30.70.330">
    <property type="match status" value="1"/>
</dbReference>
<dbReference type="InterPro" id="IPR000504">
    <property type="entry name" value="RRM_dom"/>
</dbReference>
<evidence type="ECO:0000256" key="5">
    <source>
        <dbReference type="PROSITE-ProRule" id="PRU00332"/>
    </source>
</evidence>
<dbReference type="PROSITE" id="PS50961">
    <property type="entry name" value="HTH_LA"/>
    <property type="match status" value="1"/>
</dbReference>
<dbReference type="InterPro" id="IPR035979">
    <property type="entry name" value="RBD_domain_sf"/>
</dbReference>
<comment type="function">
    <text evidence="1">Transcriptional regulator.</text>
</comment>
<keyword evidence="4" id="KW-0539">Nucleus</keyword>
<feature type="compositionally biased region" description="Basic residues" evidence="6">
    <location>
        <begin position="425"/>
        <end position="446"/>
    </location>
</feature>
<dbReference type="CDD" id="cd12288">
    <property type="entry name" value="RRM_La_like_plant"/>
    <property type="match status" value="1"/>
</dbReference>
<dbReference type="GO" id="GO:1990904">
    <property type="term" value="C:ribonucleoprotein complex"/>
    <property type="evidence" value="ECO:0007669"/>
    <property type="project" value="InterPro"/>
</dbReference>
<dbReference type="SMART" id="SM00715">
    <property type="entry name" value="LA"/>
    <property type="match status" value="1"/>
</dbReference>
<evidence type="ECO:0000256" key="4">
    <source>
        <dbReference type="ARBA" id="ARBA00023242"/>
    </source>
</evidence>
<evidence type="ECO:0000259" key="8">
    <source>
        <dbReference type="PROSITE" id="PS50961"/>
    </source>
</evidence>
<dbReference type="PROSITE" id="PS50102">
    <property type="entry name" value="RRM"/>
    <property type="match status" value="1"/>
</dbReference>
<evidence type="ECO:0000256" key="3">
    <source>
        <dbReference type="ARBA" id="ARBA00022884"/>
    </source>
</evidence>
<protein>
    <recommendedName>
        <fullName evidence="11">La-related protein 6B</fullName>
    </recommendedName>
</protein>
<dbReference type="Proteomes" id="UP001159364">
    <property type="component" value="Linkage Group LG09"/>
</dbReference>
<gene>
    <name evidence="9" type="ORF">K2173_019032</name>
</gene>
<feature type="domain" description="HTH La-type RNA-binding" evidence="8">
    <location>
        <begin position="167"/>
        <end position="258"/>
    </location>
</feature>
<dbReference type="InterPro" id="IPR034878">
    <property type="entry name" value="La-rel_plant_RRM"/>
</dbReference>
<evidence type="ECO:0000256" key="1">
    <source>
        <dbReference type="ARBA" id="ARBA00002339"/>
    </source>
</evidence>
<dbReference type="PRINTS" id="PR00302">
    <property type="entry name" value="LUPUSLA"/>
</dbReference>
<feature type="region of interest" description="Disordered" evidence="6">
    <location>
        <begin position="362"/>
        <end position="489"/>
    </location>
</feature>
<dbReference type="SUPFAM" id="SSF54928">
    <property type="entry name" value="RNA-binding domain, RBD"/>
    <property type="match status" value="1"/>
</dbReference>
<dbReference type="InterPro" id="IPR045180">
    <property type="entry name" value="La_dom_prot"/>
</dbReference>
<dbReference type="CDD" id="cd08033">
    <property type="entry name" value="LARP_6"/>
    <property type="match status" value="1"/>
</dbReference>
<evidence type="ECO:0000256" key="2">
    <source>
        <dbReference type="ARBA" id="ARBA00004123"/>
    </source>
</evidence>
<dbReference type="PANTHER" id="PTHR22792">
    <property type="entry name" value="LUPUS LA PROTEIN-RELATED"/>
    <property type="match status" value="1"/>
</dbReference>
<organism evidence="9 10">
    <name type="scientific">Erythroxylum novogranatense</name>
    <dbReference type="NCBI Taxonomy" id="1862640"/>
    <lineage>
        <taxon>Eukaryota</taxon>
        <taxon>Viridiplantae</taxon>
        <taxon>Streptophyta</taxon>
        <taxon>Embryophyta</taxon>
        <taxon>Tracheophyta</taxon>
        <taxon>Spermatophyta</taxon>
        <taxon>Magnoliopsida</taxon>
        <taxon>eudicotyledons</taxon>
        <taxon>Gunneridae</taxon>
        <taxon>Pentapetalae</taxon>
        <taxon>rosids</taxon>
        <taxon>fabids</taxon>
        <taxon>Malpighiales</taxon>
        <taxon>Erythroxylaceae</taxon>
        <taxon>Erythroxylum</taxon>
    </lineage>
</organism>
<dbReference type="InterPro" id="IPR006630">
    <property type="entry name" value="La_HTH"/>
</dbReference>
<comment type="caution">
    <text evidence="9">The sequence shown here is derived from an EMBL/GenBank/DDBJ whole genome shotgun (WGS) entry which is preliminary data.</text>
</comment>
<dbReference type="FunFam" id="1.10.10.10:FF:000158">
    <property type="entry name" value="La ribonucleoprotein domain family member 7"/>
    <property type="match status" value="1"/>
</dbReference>
<feature type="compositionally biased region" description="Low complexity" evidence="6">
    <location>
        <begin position="13"/>
        <end position="29"/>
    </location>
</feature>
<dbReference type="AlphaFoldDB" id="A0AAV8STP9"/>
<comment type="subcellular location">
    <subcellularLocation>
        <location evidence="2">Nucleus</location>
    </subcellularLocation>
</comment>
<reference evidence="9 10" key="1">
    <citation type="submission" date="2021-09" db="EMBL/GenBank/DDBJ databases">
        <title>Genomic insights and catalytic innovation underlie evolution of tropane alkaloids biosynthesis.</title>
        <authorList>
            <person name="Wang Y.-J."/>
            <person name="Tian T."/>
            <person name="Huang J.-P."/>
            <person name="Huang S.-X."/>
        </authorList>
    </citation>
    <scope>NUCLEOTIDE SEQUENCE [LARGE SCALE GENOMIC DNA]</scope>
    <source>
        <strain evidence="9">KIB-2018</strain>
        <tissue evidence="9">Leaf</tissue>
    </source>
</reference>
<dbReference type="GO" id="GO:0003729">
    <property type="term" value="F:mRNA binding"/>
    <property type="evidence" value="ECO:0007669"/>
    <property type="project" value="TreeGrafter"/>
</dbReference>
<feature type="region of interest" description="Disordered" evidence="6">
    <location>
        <begin position="1"/>
        <end position="64"/>
    </location>
</feature>
<keyword evidence="3 5" id="KW-0694">RNA-binding</keyword>
<feature type="domain" description="RRM" evidence="7">
    <location>
        <begin position="265"/>
        <end position="362"/>
    </location>
</feature>
<dbReference type="InterPro" id="IPR002344">
    <property type="entry name" value="Lupus_La"/>
</dbReference>
<keyword evidence="10" id="KW-1185">Reference proteome</keyword>
<dbReference type="InterPro" id="IPR036388">
    <property type="entry name" value="WH-like_DNA-bd_sf"/>
</dbReference>
<feature type="region of interest" description="Disordered" evidence="6">
    <location>
        <begin position="126"/>
        <end position="151"/>
    </location>
</feature>
<dbReference type="GO" id="GO:0005634">
    <property type="term" value="C:nucleus"/>
    <property type="evidence" value="ECO:0007669"/>
    <property type="project" value="UniProtKB-SubCell"/>
</dbReference>
<sequence>MGQEVEEVGSETLDQSPPSSSLSSDPSLSRNVSFSKLNAQAPAFVPTRPQAPPPPTQLNIPPPPPAMMHIYPPAPPSPFHVPVHSPVTVPHVIPVRNHHNQHYVPVRGHNGQGVHHYVPVNYHANHHHQHHHHQSPYKKVQSEQEEGEATAVEKDLLDHGRSKGDKNGLSDEAVQKLINQVEYYFSDLNLATTDHLMRFINKDPEGYVPISVVASFKKIKAAINSNSQLASILRNSSKLIVSEDGKKVRRVHPLTDLDVEELQSRIIVAENLPEDHCHQNLMKIFSAVGSVKTIRTCPPQPSGGGASSTSKAAKGDVMHLSNKLHAFVEYESVETAEKAVAELNDEGNWRSGLRLRLMLKRMPKPTQARGKKGHDAQGQVEEDEVSTSDQQLTENQMEDASPQEEVQYQEQFGEDHANEKEGAQRKGRNLGRVKGRGRPQYHHNNRGNHVGTPPSNTPVIGEQAAAVKQPPGPRMPDGTRGFAMGRGKPTAAVNVASSIGA</sequence>
<dbReference type="SUPFAM" id="SSF46785">
    <property type="entry name" value="Winged helix' DNA-binding domain"/>
    <property type="match status" value="1"/>
</dbReference>
<dbReference type="Gene3D" id="1.10.10.10">
    <property type="entry name" value="Winged helix-like DNA-binding domain superfamily/Winged helix DNA-binding domain"/>
    <property type="match status" value="1"/>
</dbReference>
<dbReference type="InterPro" id="IPR036390">
    <property type="entry name" value="WH_DNA-bd_sf"/>
</dbReference>
<accession>A0AAV8STP9</accession>
<dbReference type="PANTHER" id="PTHR22792:SF66">
    <property type="entry name" value="LA-RELATED PROTEIN 6B"/>
    <property type="match status" value="1"/>
</dbReference>
<feature type="compositionally biased region" description="Pro residues" evidence="6">
    <location>
        <begin position="49"/>
        <end position="64"/>
    </location>
</feature>
<dbReference type="InterPro" id="IPR012677">
    <property type="entry name" value="Nucleotide-bd_a/b_plait_sf"/>
</dbReference>
<feature type="compositionally biased region" description="Basic and acidic residues" evidence="6">
    <location>
        <begin position="413"/>
        <end position="424"/>
    </location>
</feature>
<evidence type="ECO:0000259" key="7">
    <source>
        <dbReference type="PROSITE" id="PS50102"/>
    </source>
</evidence>
<name>A0AAV8STP9_9ROSI</name>
<proteinExistence type="predicted"/>
<dbReference type="GO" id="GO:0006396">
    <property type="term" value="P:RNA processing"/>
    <property type="evidence" value="ECO:0007669"/>
    <property type="project" value="InterPro"/>
</dbReference>
<dbReference type="EMBL" id="JAIWQS010000009">
    <property type="protein sequence ID" value="KAJ8755234.1"/>
    <property type="molecule type" value="Genomic_DNA"/>
</dbReference>
<feature type="compositionally biased region" description="Basic residues" evidence="6">
    <location>
        <begin position="126"/>
        <end position="136"/>
    </location>
</feature>
<evidence type="ECO:0000313" key="9">
    <source>
        <dbReference type="EMBL" id="KAJ8755234.1"/>
    </source>
</evidence>
<evidence type="ECO:0000313" key="10">
    <source>
        <dbReference type="Proteomes" id="UP001159364"/>
    </source>
</evidence>